<dbReference type="InterPro" id="IPR015943">
    <property type="entry name" value="WD40/YVTN_repeat-like_dom_sf"/>
</dbReference>
<dbReference type="Gene3D" id="2.60.120.260">
    <property type="entry name" value="Galactose-binding domain-like"/>
    <property type="match status" value="1"/>
</dbReference>
<dbReference type="InterPro" id="IPR017853">
    <property type="entry name" value="GH"/>
</dbReference>
<dbReference type="GO" id="GO:0004553">
    <property type="term" value="F:hydrolase activity, hydrolyzing O-glycosyl compounds"/>
    <property type="evidence" value="ECO:0007669"/>
    <property type="project" value="InterPro"/>
</dbReference>
<dbReference type="SMART" id="SM00320">
    <property type="entry name" value="WD40"/>
    <property type="match status" value="3"/>
</dbReference>
<evidence type="ECO:0000256" key="5">
    <source>
        <dbReference type="RuleBase" id="RU003679"/>
    </source>
</evidence>
<evidence type="ECO:0000256" key="1">
    <source>
        <dbReference type="ARBA" id="ARBA00009809"/>
    </source>
</evidence>
<evidence type="ECO:0000313" key="8">
    <source>
        <dbReference type="EMBL" id="KAG2173485.1"/>
    </source>
</evidence>
<feature type="region of interest" description="Disordered" evidence="6">
    <location>
        <begin position="1704"/>
        <end position="1723"/>
    </location>
</feature>
<sequence length="1735" mass="195668">MASPFLSFLAIIPAALSAFFVFWHRRTYGQLPIHTADVAYQRDQYRDVLDWDKYALSIEGKPTMIFSGEFHYWRLPDRTRWETILKQYKSAGLNTIRIYFHWGYHSPAEDVYHFDGNRDIDYLLSLCETLGIYVLAAPGPYICAETNGGGYPAWLVAKRHLRIRHNMAMLWRSYDDEFAMHEVEWYQQLLPIIARHQITNKSQGCVIGVQIDNELFEVMHGLLPVGLHDQMRILAKGARDAGVTVPLFTNDGFEEGGWIPRTTFARTGMVHRDQTKGFGIDWYGFDKYVVFAPSSSPKSWLIDDGQGAGEWSEWDPRTVKNSVDKLEKTVRGFGGGAAEVRPNSFMISLLLLLMLTFPPPIQTPMFIPELQGGWFNHYLLNHTYDEIYDFFGENYTKLILDSMLAQGITMNSIYMFYGGTNWGMLGDPDVYTSYDYSACIREYGYMSSRLRAVRQTALFARSFGLYFAKTDRVKVPTITLSIPEVLNAQRITAPQEADQQVEFSFLRNFDPKKRDTFQVQVPFVSANNQSTTLALGCQLPYKQTMTAVGNYVAANGARLVLSTLPILTRVVNFQDATEVWIVAGNTIGEMAFDNSLDDMEFTGNMRHSVRDQGSAVVIGFGEHQGWTKVSKAGKSIYIVSLAPSDVATLYADFHDPYWHKTDSVSEPTVVTWGSDGAFYNRAEGKLEFSHNDQESDLYVLSFNQLSLSSAQDKYNLPFMYHQAMEHANKEDTTLQIALTNWEFRSTDLENLPWSGLVPHGKEKVSWDALDHLYTSGHILYRTTFKAEQGKNVTLSVNARNRATIILNGKIVGGHTTYSRQLFMPGAKIGPDPWFLGTQKYTLPSAALQGDNELVIAIDSFGLCRQAFIMNDIRNPRGVISAKLGGLDAAAKKEAEEGWKITGVDVQQLSNQYDTTGWPDERSKNQRWEALNVVEELTAHPVSTFKVYAADGPRWIRFSFDYDHPVDVQAPLRLHLDGGFTAIVILNDVVIARYYGNGDGPQHDFYLMDGFIKPQGNQIEMLVYTWNDVDDAQAFISGWPVMPGSGNLMKPFAKRLPDWKLIERIEHSQRTPMPLTAALCKSLGVPIVTRHRDDVAKGLQTSCASIATRPTAYWTSLSVLDCSNTIVLGSAGAEDNLHFYKDEGLEDALACPRFQSIASEKFSDPVHSLASYEETLLVGSNHGFVKMLDVHGMTNDTQQPIVPRQIAQYVPPGSNYDPLATPGIPIANSHVKAVQFSRRYTFNPDECYPVNTLKFFMVIGSAVHIWDVEHQAEPIYSRKFGPYPLNNGHWSPHAPYSLIATASTDGSVNIIDNRISPSSAPVWTSTPRAHRPGVRDVKFSPMIPYWLASADDDGVTQIWDIRFSHAVAEIDGHRKPVNSLAWGNMHAEIICTASSDPTFKMWSLTPGSIPIHNAYNSFVDVEDEYSPKFICSGAEGIGQWSNKDSNISFVGEFRDPCLSPVVQIRPSQHWRNLFYCITRNGQLSALNVRRNTRESIVPHCYDVEKDPIAFDIEKDVFGREMDRALENLELLKSTPNPDERKPLVVRTLAIIRDLEEIMTFTPPIDPSTWELGSLPKLDKHQARLWSINDIQQAGLETYEAELTHWIRYMPPGLTRPYLDQHLPKSLVKVVPEFQHSPPEPIEEAMVSENSSMFESVFEEPLVSYPTATTFFSASSQIDPGDTQPAKPKHHWKPALNSIRRTMSLNKRSNKVEARSASADDTSTLLSRKSIRRHGLY</sequence>
<comment type="caution">
    <text evidence="8">The sequence shown here is derived from an EMBL/GenBank/DDBJ whole genome shotgun (WGS) entry which is preliminary data.</text>
</comment>
<keyword evidence="9" id="KW-1185">Reference proteome</keyword>
<accession>A0A8H7PGY9</accession>
<dbReference type="PROSITE" id="PS50082">
    <property type="entry name" value="WD_REPEATS_2"/>
    <property type="match status" value="2"/>
</dbReference>
<dbReference type="InterPro" id="IPR036322">
    <property type="entry name" value="WD40_repeat_dom_sf"/>
</dbReference>
<dbReference type="PANTHER" id="PTHR23421">
    <property type="entry name" value="BETA-GALACTOSIDASE RELATED"/>
    <property type="match status" value="1"/>
</dbReference>
<organism evidence="8 9">
    <name type="scientific">Umbelopsis vinacea</name>
    <dbReference type="NCBI Taxonomy" id="44442"/>
    <lineage>
        <taxon>Eukaryota</taxon>
        <taxon>Fungi</taxon>
        <taxon>Fungi incertae sedis</taxon>
        <taxon>Mucoromycota</taxon>
        <taxon>Mucoromycotina</taxon>
        <taxon>Umbelopsidomycetes</taxon>
        <taxon>Umbelopsidales</taxon>
        <taxon>Umbelopsidaceae</taxon>
        <taxon>Umbelopsis</taxon>
    </lineage>
</organism>
<dbReference type="InterPro" id="IPR001680">
    <property type="entry name" value="WD40_rpt"/>
</dbReference>
<evidence type="ECO:0000313" key="9">
    <source>
        <dbReference type="Proteomes" id="UP000612746"/>
    </source>
</evidence>
<evidence type="ECO:0000256" key="4">
    <source>
        <dbReference type="PROSITE-ProRule" id="PRU00221"/>
    </source>
</evidence>
<dbReference type="Pfam" id="PF00400">
    <property type="entry name" value="WD40"/>
    <property type="match status" value="2"/>
</dbReference>
<feature type="domain" description="Glycoside hydrolase 35 catalytic" evidence="7">
    <location>
        <begin position="56"/>
        <end position="216"/>
    </location>
</feature>
<dbReference type="InterPro" id="IPR031330">
    <property type="entry name" value="Gly_Hdrlase_35_cat"/>
</dbReference>
<dbReference type="PRINTS" id="PR00742">
    <property type="entry name" value="GLHYDRLASE35"/>
</dbReference>
<dbReference type="Proteomes" id="UP000612746">
    <property type="component" value="Unassembled WGS sequence"/>
</dbReference>
<dbReference type="OrthoDB" id="1657402at2759"/>
<dbReference type="InterPro" id="IPR019775">
    <property type="entry name" value="WD40_repeat_CS"/>
</dbReference>
<feature type="repeat" description="WD" evidence="4">
    <location>
        <begin position="1369"/>
        <end position="1403"/>
    </location>
</feature>
<dbReference type="SUPFAM" id="SSF49785">
    <property type="entry name" value="Galactose-binding domain-like"/>
    <property type="match status" value="2"/>
</dbReference>
<keyword evidence="3" id="KW-0677">Repeat</keyword>
<comment type="similarity">
    <text evidence="1 5">Belongs to the glycosyl hydrolase 35 family.</text>
</comment>
<dbReference type="Gene3D" id="3.20.20.80">
    <property type="entry name" value="Glycosidases"/>
    <property type="match status" value="1"/>
</dbReference>
<feature type="repeat" description="WD" evidence="4">
    <location>
        <begin position="1326"/>
        <end position="1368"/>
    </location>
</feature>
<dbReference type="PROSITE" id="PS00678">
    <property type="entry name" value="WD_REPEATS_1"/>
    <property type="match status" value="1"/>
</dbReference>
<reference evidence="8" key="1">
    <citation type="submission" date="2020-12" db="EMBL/GenBank/DDBJ databases">
        <title>Metabolic potential, ecology and presence of endohyphal bacteria is reflected in genomic diversity of Mucoromycotina.</title>
        <authorList>
            <person name="Muszewska A."/>
            <person name="Okrasinska A."/>
            <person name="Steczkiewicz K."/>
            <person name="Drgas O."/>
            <person name="Orlowska M."/>
            <person name="Perlinska-Lenart U."/>
            <person name="Aleksandrzak-Piekarczyk T."/>
            <person name="Szatraj K."/>
            <person name="Zielenkiewicz U."/>
            <person name="Pilsyk S."/>
            <person name="Malc E."/>
            <person name="Mieczkowski P."/>
            <person name="Kruszewska J.S."/>
            <person name="Biernat P."/>
            <person name="Pawlowska J."/>
        </authorList>
    </citation>
    <scope>NUCLEOTIDE SEQUENCE</scope>
    <source>
        <strain evidence="8">WA0000051536</strain>
    </source>
</reference>
<dbReference type="PROSITE" id="PS50294">
    <property type="entry name" value="WD_REPEATS_REGION"/>
    <property type="match status" value="1"/>
</dbReference>
<protein>
    <recommendedName>
        <fullName evidence="7">Glycoside hydrolase 35 catalytic domain-containing protein</fullName>
    </recommendedName>
</protein>
<dbReference type="InterPro" id="IPR008979">
    <property type="entry name" value="Galactose-bd-like_sf"/>
</dbReference>
<dbReference type="SUPFAM" id="SSF51445">
    <property type="entry name" value="(Trans)glycosidases"/>
    <property type="match status" value="1"/>
</dbReference>
<evidence type="ECO:0000259" key="7">
    <source>
        <dbReference type="Pfam" id="PF01301"/>
    </source>
</evidence>
<dbReference type="InterPro" id="IPR001944">
    <property type="entry name" value="Glycoside_Hdrlase_35"/>
</dbReference>
<evidence type="ECO:0000256" key="3">
    <source>
        <dbReference type="ARBA" id="ARBA00022737"/>
    </source>
</evidence>
<dbReference type="EMBL" id="JAEPRA010000018">
    <property type="protein sequence ID" value="KAG2173485.1"/>
    <property type="molecule type" value="Genomic_DNA"/>
</dbReference>
<name>A0A8H7PGY9_9FUNG</name>
<evidence type="ECO:0000256" key="2">
    <source>
        <dbReference type="ARBA" id="ARBA00022574"/>
    </source>
</evidence>
<proteinExistence type="inferred from homology"/>
<dbReference type="SUPFAM" id="SSF50978">
    <property type="entry name" value="WD40 repeat-like"/>
    <property type="match status" value="1"/>
</dbReference>
<evidence type="ECO:0000256" key="6">
    <source>
        <dbReference type="SAM" id="MobiDB-lite"/>
    </source>
</evidence>
<dbReference type="Pfam" id="PF01301">
    <property type="entry name" value="Glyco_hydro_35"/>
    <property type="match status" value="2"/>
</dbReference>
<dbReference type="GO" id="GO:0005975">
    <property type="term" value="P:carbohydrate metabolic process"/>
    <property type="evidence" value="ECO:0007669"/>
    <property type="project" value="InterPro"/>
</dbReference>
<gene>
    <name evidence="8" type="ORF">INT44_007076</name>
</gene>
<keyword evidence="2 4" id="KW-0853">WD repeat</keyword>
<dbReference type="Gene3D" id="2.130.10.10">
    <property type="entry name" value="YVTN repeat-like/Quinoprotein amine dehydrogenase"/>
    <property type="match status" value="1"/>
</dbReference>
<feature type="domain" description="Glycoside hydrolase 35 catalytic" evidence="7">
    <location>
        <begin position="362"/>
        <end position="456"/>
    </location>
</feature>